<keyword evidence="2" id="KW-1185">Reference proteome</keyword>
<protein>
    <submittedName>
        <fullName evidence="1">Uncharacterized protein</fullName>
    </submittedName>
</protein>
<dbReference type="Proteomes" id="UP000807716">
    <property type="component" value="Unassembled WGS sequence"/>
</dbReference>
<name>A0A9P6Q972_9FUNG</name>
<dbReference type="AlphaFoldDB" id="A0A9P6Q972"/>
<accession>A0A9P6Q972</accession>
<organism evidence="1 2">
    <name type="scientific">Actinomortierella ambigua</name>
    <dbReference type="NCBI Taxonomy" id="1343610"/>
    <lineage>
        <taxon>Eukaryota</taxon>
        <taxon>Fungi</taxon>
        <taxon>Fungi incertae sedis</taxon>
        <taxon>Mucoromycota</taxon>
        <taxon>Mortierellomycotina</taxon>
        <taxon>Mortierellomycetes</taxon>
        <taxon>Mortierellales</taxon>
        <taxon>Mortierellaceae</taxon>
        <taxon>Actinomortierella</taxon>
    </lineage>
</organism>
<gene>
    <name evidence="1" type="ORF">DFQ27_003422</name>
</gene>
<comment type="caution">
    <text evidence="1">The sequence shown here is derived from an EMBL/GenBank/DDBJ whole genome shotgun (WGS) entry which is preliminary data.</text>
</comment>
<sequence>MTIHNVFYVDRFKPIVAPPAVFSNRTHSRPAAEIVDGEEEFEVKTLIDHVLTTTASSSGKEEYFFLVE</sequence>
<evidence type="ECO:0000313" key="2">
    <source>
        <dbReference type="Proteomes" id="UP000807716"/>
    </source>
</evidence>
<proteinExistence type="predicted"/>
<reference evidence="1" key="1">
    <citation type="journal article" date="2020" name="Fungal Divers.">
        <title>Resolving the Mortierellaceae phylogeny through synthesis of multi-gene phylogenetics and phylogenomics.</title>
        <authorList>
            <person name="Vandepol N."/>
            <person name="Liber J."/>
            <person name="Desiro A."/>
            <person name="Na H."/>
            <person name="Kennedy M."/>
            <person name="Barry K."/>
            <person name="Grigoriev I.V."/>
            <person name="Miller A.N."/>
            <person name="O'Donnell K."/>
            <person name="Stajich J.E."/>
            <person name="Bonito G."/>
        </authorList>
    </citation>
    <scope>NUCLEOTIDE SEQUENCE</scope>
    <source>
        <strain evidence="1">BC1065</strain>
    </source>
</reference>
<dbReference type="EMBL" id="JAAAJB010000241">
    <property type="protein sequence ID" value="KAG0260674.1"/>
    <property type="molecule type" value="Genomic_DNA"/>
</dbReference>
<evidence type="ECO:0000313" key="1">
    <source>
        <dbReference type="EMBL" id="KAG0260674.1"/>
    </source>
</evidence>
<dbReference type="OrthoDB" id="2444968at2759"/>